<sequence>MSAKLLTRIGFAALLSAGTALEMIDGSDALAADQPAKQAFGSQKLPAVAPPQSVGFYSKGCLAGGVAIPVDGPTWQVMRLSRNRRWGHPRMIALLEKLSREAAQDGWPGLLVGDISQPRGGPMLTGHASHQVGLDADIWLTPMPKRRFTDEEREKVSAVSMLKGDSLYVDPNIWTPSRAALLKRAAGYPEVERIFVHPGIKKKLCDTVTGDRSWMAKIRPYWGHHYHFHIRMSCQPGSPGCKPQEPIDRNDDGCGKPLAWWFTDEPWKPAKPSTPPKPVKPRKPMMLSDLPPTCARILDEPGPASIADVTFGLGTVGNAVATTPNAAPEALPASQAVPAAAFAPPAPAPSVPLPVPRPRN</sequence>
<dbReference type="InterPro" id="IPR005073">
    <property type="entry name" value="Peptidase_M74"/>
</dbReference>
<dbReference type="Gene3D" id="3.30.1380.10">
    <property type="match status" value="1"/>
</dbReference>
<evidence type="ECO:0000256" key="8">
    <source>
        <dbReference type="SAM" id="MobiDB-lite"/>
    </source>
</evidence>
<feature type="region of interest" description="Disordered" evidence="8">
    <location>
        <begin position="265"/>
        <end position="284"/>
    </location>
</feature>
<feature type="signal peptide" evidence="9">
    <location>
        <begin position="1"/>
        <end position="22"/>
    </location>
</feature>
<dbReference type="GO" id="GO:0004252">
    <property type="term" value="F:serine-type endopeptidase activity"/>
    <property type="evidence" value="ECO:0007669"/>
    <property type="project" value="InterPro"/>
</dbReference>
<keyword evidence="6" id="KW-0862">Zinc</keyword>
<organism evidence="10 11">
    <name type="scientific">Phyllobacterium salinisoli</name>
    <dbReference type="NCBI Taxonomy" id="1899321"/>
    <lineage>
        <taxon>Bacteria</taxon>
        <taxon>Pseudomonadati</taxon>
        <taxon>Pseudomonadota</taxon>
        <taxon>Alphaproteobacteria</taxon>
        <taxon>Hyphomicrobiales</taxon>
        <taxon>Phyllobacteriaceae</taxon>
        <taxon>Phyllobacterium</taxon>
    </lineage>
</organism>
<dbReference type="EMBL" id="QOZG01000002">
    <property type="protein sequence ID" value="RCS24807.1"/>
    <property type="molecule type" value="Genomic_DNA"/>
</dbReference>
<reference evidence="10 11" key="1">
    <citation type="submission" date="2018-07" db="EMBL/GenBank/DDBJ databases">
        <title>The draft genome of Phyllobacterium salinisoli.</title>
        <authorList>
            <person name="Liu L."/>
            <person name="Li L."/>
            <person name="Zhang X."/>
            <person name="Liang L."/>
        </authorList>
    </citation>
    <scope>NUCLEOTIDE SEQUENCE [LARGE SCALE GENOMIC DNA]</scope>
    <source>
        <strain evidence="10 11">LLAN61</strain>
    </source>
</reference>
<dbReference type="SUPFAM" id="SSF55166">
    <property type="entry name" value="Hedgehog/DD-peptidase"/>
    <property type="match status" value="1"/>
</dbReference>
<name>A0A368K601_9HYPH</name>
<keyword evidence="5" id="KW-0378">Hydrolase</keyword>
<evidence type="ECO:0000256" key="9">
    <source>
        <dbReference type="SAM" id="SignalP"/>
    </source>
</evidence>
<dbReference type="NCBIfam" id="NF006947">
    <property type="entry name" value="PRK09429.1"/>
    <property type="match status" value="1"/>
</dbReference>
<dbReference type="GO" id="GO:0030288">
    <property type="term" value="C:outer membrane-bounded periplasmic space"/>
    <property type="evidence" value="ECO:0007669"/>
    <property type="project" value="InterPro"/>
</dbReference>
<protein>
    <submittedName>
        <fullName evidence="10">Penicillin-insensitive murein endopeptidase</fullName>
    </submittedName>
</protein>
<keyword evidence="4" id="KW-0574">Periplasm</keyword>
<dbReference type="GO" id="GO:0006508">
    <property type="term" value="P:proteolysis"/>
    <property type="evidence" value="ECO:0007669"/>
    <property type="project" value="UniProtKB-KW"/>
</dbReference>
<evidence type="ECO:0000256" key="7">
    <source>
        <dbReference type="ARBA" id="ARBA00023049"/>
    </source>
</evidence>
<comment type="caution">
    <text evidence="10">The sequence shown here is derived from an EMBL/GenBank/DDBJ whole genome shotgun (WGS) entry which is preliminary data.</text>
</comment>
<keyword evidence="7" id="KW-0482">Metalloprotease</keyword>
<evidence type="ECO:0000256" key="2">
    <source>
        <dbReference type="ARBA" id="ARBA00022723"/>
    </source>
</evidence>
<evidence type="ECO:0000256" key="4">
    <source>
        <dbReference type="ARBA" id="ARBA00022764"/>
    </source>
</evidence>
<evidence type="ECO:0000256" key="3">
    <source>
        <dbReference type="ARBA" id="ARBA00022729"/>
    </source>
</evidence>
<dbReference type="AlphaFoldDB" id="A0A368K601"/>
<gene>
    <name evidence="10" type="ORF">DUT91_04920</name>
</gene>
<evidence type="ECO:0000256" key="5">
    <source>
        <dbReference type="ARBA" id="ARBA00022801"/>
    </source>
</evidence>
<keyword evidence="11" id="KW-1185">Reference proteome</keyword>
<evidence type="ECO:0000313" key="10">
    <source>
        <dbReference type="EMBL" id="RCS24807.1"/>
    </source>
</evidence>
<dbReference type="OrthoDB" id="1467367at2"/>
<dbReference type="GO" id="GO:0046872">
    <property type="term" value="F:metal ion binding"/>
    <property type="evidence" value="ECO:0007669"/>
    <property type="project" value="UniProtKB-KW"/>
</dbReference>
<evidence type="ECO:0000256" key="1">
    <source>
        <dbReference type="ARBA" id="ARBA00022670"/>
    </source>
</evidence>
<dbReference type="InterPro" id="IPR009045">
    <property type="entry name" value="Zn_M74/Hedgehog-like"/>
</dbReference>
<dbReference type="Proteomes" id="UP000253420">
    <property type="component" value="Unassembled WGS sequence"/>
</dbReference>
<dbReference type="Pfam" id="PF03411">
    <property type="entry name" value="Peptidase_M74"/>
    <property type="match status" value="1"/>
</dbReference>
<evidence type="ECO:0000313" key="11">
    <source>
        <dbReference type="Proteomes" id="UP000253420"/>
    </source>
</evidence>
<feature type="chain" id="PRO_5016728035" evidence="9">
    <location>
        <begin position="23"/>
        <end position="360"/>
    </location>
</feature>
<evidence type="ECO:0000256" key="6">
    <source>
        <dbReference type="ARBA" id="ARBA00022833"/>
    </source>
</evidence>
<keyword evidence="3 9" id="KW-0732">Signal</keyword>
<accession>A0A368K601</accession>
<proteinExistence type="predicted"/>
<keyword evidence="2" id="KW-0479">Metal-binding</keyword>
<dbReference type="GO" id="GO:0008237">
    <property type="term" value="F:metallopeptidase activity"/>
    <property type="evidence" value="ECO:0007669"/>
    <property type="project" value="UniProtKB-KW"/>
</dbReference>
<keyword evidence="1" id="KW-0645">Protease</keyword>